<keyword evidence="1" id="KW-0418">Kinase</keyword>
<dbReference type="GO" id="GO:0016301">
    <property type="term" value="F:kinase activity"/>
    <property type="evidence" value="ECO:0007669"/>
    <property type="project" value="UniProtKB-KW"/>
</dbReference>
<dbReference type="InterPro" id="IPR027417">
    <property type="entry name" value="P-loop_NTPase"/>
</dbReference>
<dbReference type="Proteomes" id="UP001430172">
    <property type="component" value="Unassembled WGS sequence"/>
</dbReference>
<accession>A0ABS2CIA7</accession>
<dbReference type="EMBL" id="JAFDVD010000001">
    <property type="protein sequence ID" value="MBM6398844.1"/>
    <property type="molecule type" value="Genomic_DNA"/>
</dbReference>
<keyword evidence="1" id="KW-0808">Transferase</keyword>
<dbReference type="PANTHER" id="PTHR10285">
    <property type="entry name" value="URIDINE KINASE"/>
    <property type="match status" value="1"/>
</dbReference>
<organism evidence="1 2">
    <name type="scientific">Phycicoccus sonneratiae</name>
    <dbReference type="NCBI Taxonomy" id="2807628"/>
    <lineage>
        <taxon>Bacteria</taxon>
        <taxon>Bacillati</taxon>
        <taxon>Actinomycetota</taxon>
        <taxon>Actinomycetes</taxon>
        <taxon>Micrococcales</taxon>
        <taxon>Intrasporangiaceae</taxon>
        <taxon>Phycicoccus</taxon>
    </lineage>
</organism>
<gene>
    <name evidence="1" type="ORF">JQN70_00420</name>
</gene>
<comment type="caution">
    <text evidence="1">The sequence shown here is derived from an EMBL/GenBank/DDBJ whole genome shotgun (WGS) entry which is preliminary data.</text>
</comment>
<dbReference type="Gene3D" id="3.40.50.300">
    <property type="entry name" value="P-loop containing nucleotide triphosphate hydrolases"/>
    <property type="match status" value="1"/>
</dbReference>
<dbReference type="SUPFAM" id="SSF52540">
    <property type="entry name" value="P-loop containing nucleoside triphosphate hydrolases"/>
    <property type="match status" value="1"/>
</dbReference>
<dbReference type="NCBIfam" id="NF006743">
    <property type="entry name" value="PRK09270.1-2"/>
    <property type="match status" value="1"/>
</dbReference>
<protein>
    <submittedName>
        <fullName evidence="1">Nucleoside/nucleotide kinase family protein</fullName>
    </submittedName>
</protein>
<sequence>MPDDLVAAARHLLDDAPRALLGLTGVPGAGKTTLAVGLVAALNAASPGTAVHVPMDGYHLADRVLEAHGTRDRKGAAETFDGWGYLELLRLLRSRPDHAVFAPGFDRDLEQPLAGSIEVPSGARLVVSEGNYLLLGHEPWSLVRDVFDEVWFCEADPDRRMTALVQRHVTFGKAPEVAREWIASVDEPNAALVAATRGRADRVVTTF</sequence>
<proteinExistence type="predicted"/>
<name>A0ABS2CIA7_9MICO</name>
<keyword evidence="2" id="KW-1185">Reference proteome</keyword>
<evidence type="ECO:0000313" key="1">
    <source>
        <dbReference type="EMBL" id="MBM6398844.1"/>
    </source>
</evidence>
<reference evidence="1" key="1">
    <citation type="submission" date="2021-02" db="EMBL/GenBank/DDBJ databases">
        <title>Phycicoccus sp. MQZ13P-5T, whole genome shotgun sequence.</title>
        <authorList>
            <person name="Tuo L."/>
        </authorList>
    </citation>
    <scope>NUCLEOTIDE SEQUENCE</scope>
    <source>
        <strain evidence="1">MQZ13P-5</strain>
    </source>
</reference>
<evidence type="ECO:0000313" key="2">
    <source>
        <dbReference type="Proteomes" id="UP001430172"/>
    </source>
</evidence>